<keyword evidence="2" id="KW-0547">Nucleotide-binding</keyword>
<feature type="compositionally biased region" description="Basic residues" evidence="1">
    <location>
        <begin position="117"/>
        <end position="126"/>
    </location>
</feature>
<proteinExistence type="predicted"/>
<feature type="region of interest" description="Disordered" evidence="1">
    <location>
        <begin position="1"/>
        <end position="188"/>
    </location>
</feature>
<feature type="non-terminal residue" evidence="2">
    <location>
        <position position="1"/>
    </location>
</feature>
<gene>
    <name evidence="2" type="ORF">AVDCRST_MAG49-4511</name>
</gene>
<accession>A0A6J4VHF9</accession>
<feature type="compositionally biased region" description="Basic and acidic residues" evidence="1">
    <location>
        <begin position="59"/>
        <end position="70"/>
    </location>
</feature>
<feature type="compositionally biased region" description="Low complexity" evidence="1">
    <location>
        <begin position="1"/>
        <end position="11"/>
    </location>
</feature>
<organism evidence="2">
    <name type="scientific">uncultured Thermomicrobiales bacterium</name>
    <dbReference type="NCBI Taxonomy" id="1645740"/>
    <lineage>
        <taxon>Bacteria</taxon>
        <taxon>Pseudomonadati</taxon>
        <taxon>Thermomicrobiota</taxon>
        <taxon>Thermomicrobia</taxon>
        <taxon>Thermomicrobiales</taxon>
        <taxon>environmental samples</taxon>
    </lineage>
</organism>
<feature type="compositionally biased region" description="Low complexity" evidence="1">
    <location>
        <begin position="22"/>
        <end position="32"/>
    </location>
</feature>
<keyword evidence="2" id="KW-0067">ATP-binding</keyword>
<feature type="compositionally biased region" description="Basic residues" evidence="1">
    <location>
        <begin position="144"/>
        <end position="155"/>
    </location>
</feature>
<sequence>GAAAGARLHAAGRGGLRRPLRAGESLLLRRGLPGSGLAGRGDARPGRPHGGCRPAGADLLRRAEAADRARGGAASRAPVAAARRADRRPRPPTSPPPLGPVPRLGRGGDDAAGDHPRHGRGRPRRLPRPDGAGPGRRGWDARRAPRALRRRRPRGRPPPPDRRDPARIAIVARRAGRHGAHRPPIGRV</sequence>
<dbReference type="EMBL" id="CADCWG010000317">
    <property type="protein sequence ID" value="CAA9578434.1"/>
    <property type="molecule type" value="Genomic_DNA"/>
</dbReference>
<feature type="non-terminal residue" evidence="2">
    <location>
        <position position="188"/>
    </location>
</feature>
<name>A0A6J4VHF9_9BACT</name>
<protein>
    <submittedName>
        <fullName evidence="2">Efflux ABC transporter, ATP-binding protein</fullName>
    </submittedName>
</protein>
<feature type="compositionally biased region" description="Pro residues" evidence="1">
    <location>
        <begin position="91"/>
        <end position="100"/>
    </location>
</feature>
<feature type="compositionally biased region" description="Basic and acidic residues" evidence="1">
    <location>
        <begin position="106"/>
        <end position="116"/>
    </location>
</feature>
<feature type="compositionally biased region" description="Low complexity" evidence="1">
    <location>
        <begin position="71"/>
        <end position="82"/>
    </location>
</feature>
<evidence type="ECO:0000313" key="2">
    <source>
        <dbReference type="EMBL" id="CAA9578434.1"/>
    </source>
</evidence>
<evidence type="ECO:0000256" key="1">
    <source>
        <dbReference type="SAM" id="MobiDB-lite"/>
    </source>
</evidence>
<dbReference type="AlphaFoldDB" id="A0A6J4VHF9"/>
<reference evidence="2" key="1">
    <citation type="submission" date="2020-02" db="EMBL/GenBank/DDBJ databases">
        <authorList>
            <person name="Meier V. D."/>
        </authorList>
    </citation>
    <scope>NUCLEOTIDE SEQUENCE</scope>
    <source>
        <strain evidence="2">AVDCRST_MAG49</strain>
    </source>
</reference>
<dbReference type="GO" id="GO:0005524">
    <property type="term" value="F:ATP binding"/>
    <property type="evidence" value="ECO:0007669"/>
    <property type="project" value="UniProtKB-KW"/>
</dbReference>